<dbReference type="GO" id="GO:0005886">
    <property type="term" value="C:plasma membrane"/>
    <property type="evidence" value="ECO:0007669"/>
    <property type="project" value="TreeGrafter"/>
</dbReference>
<keyword evidence="3 7" id="KW-0812">Transmembrane</keyword>
<dbReference type="GO" id="GO:0006906">
    <property type="term" value="P:vesicle fusion"/>
    <property type="evidence" value="ECO:0007669"/>
    <property type="project" value="TreeGrafter"/>
</dbReference>
<dbReference type="InterPro" id="IPR000727">
    <property type="entry name" value="T_SNARE_dom"/>
</dbReference>
<evidence type="ECO:0000256" key="4">
    <source>
        <dbReference type="ARBA" id="ARBA00022989"/>
    </source>
</evidence>
<dbReference type="GO" id="GO:0012505">
    <property type="term" value="C:endomembrane system"/>
    <property type="evidence" value="ECO:0007669"/>
    <property type="project" value="TreeGrafter"/>
</dbReference>
<dbReference type="PANTHER" id="PTHR19957">
    <property type="entry name" value="SYNTAXIN"/>
    <property type="match status" value="1"/>
</dbReference>
<sequence>MDDFLTKSKKFFSDVNQLKSYSASFEHLGSQKNSGILDKKTEKMLNNQMEAINNKFRKLSNELKDRLQEATSEISDSQSNENFMYKTKKIHVHSQTKALTSAINEYRDAQYQYKKEEEEKFKLQFFIARPDANEDEISECINEDRGESILASAFALGSNSAKGILDEAKDRKTNIQKIATMIQELIEMLKILNDAIYQQHDVVDNIEQDITTAHENTAAANIDLEAALDYQIRASRLKKILIGIVVTIVVIIVIFVVIKIAFFSDYSPYGKHQYNVIF</sequence>
<comment type="caution">
    <text evidence="9">The sequence shown here is derived from an EMBL/GenBank/DDBJ whole genome shotgun (WGS) entry which is preliminary data.</text>
</comment>
<evidence type="ECO:0000259" key="8">
    <source>
        <dbReference type="PROSITE" id="PS50192"/>
    </source>
</evidence>
<dbReference type="Pfam" id="PF00804">
    <property type="entry name" value="Syntaxin"/>
    <property type="match status" value="1"/>
</dbReference>
<feature type="coiled-coil region" evidence="6">
    <location>
        <begin position="42"/>
        <end position="119"/>
    </location>
</feature>
<accession>A0A0F9ZHH0</accession>
<dbReference type="GO" id="GO:0005484">
    <property type="term" value="F:SNAP receptor activity"/>
    <property type="evidence" value="ECO:0007669"/>
    <property type="project" value="TreeGrafter"/>
</dbReference>
<dbReference type="AlphaFoldDB" id="A0A0F9ZHH0"/>
<dbReference type="Proteomes" id="UP000034350">
    <property type="component" value="Unassembled WGS sequence"/>
</dbReference>
<dbReference type="PROSITE" id="PS50192">
    <property type="entry name" value="T_SNARE"/>
    <property type="match status" value="1"/>
</dbReference>
<evidence type="ECO:0000313" key="9">
    <source>
        <dbReference type="EMBL" id="KKO76679.1"/>
    </source>
</evidence>
<evidence type="ECO:0000256" key="1">
    <source>
        <dbReference type="ARBA" id="ARBA00004211"/>
    </source>
</evidence>
<feature type="transmembrane region" description="Helical" evidence="7">
    <location>
        <begin position="240"/>
        <end position="262"/>
    </location>
</feature>
<dbReference type="PANTHER" id="PTHR19957:SF307">
    <property type="entry name" value="PROTEIN SSO1-RELATED"/>
    <property type="match status" value="1"/>
</dbReference>
<evidence type="ECO:0000256" key="7">
    <source>
        <dbReference type="SAM" id="Phobius"/>
    </source>
</evidence>
<dbReference type="VEuPathDB" id="MicrosporidiaDB:G9O61_00g002240"/>
<dbReference type="GO" id="GO:0006887">
    <property type="term" value="P:exocytosis"/>
    <property type="evidence" value="ECO:0007669"/>
    <property type="project" value="TreeGrafter"/>
</dbReference>
<dbReference type="InterPro" id="IPR006011">
    <property type="entry name" value="Syntaxin_N"/>
</dbReference>
<evidence type="ECO:0000256" key="5">
    <source>
        <dbReference type="ARBA" id="ARBA00023136"/>
    </source>
</evidence>
<dbReference type="GO" id="GO:0006886">
    <property type="term" value="P:intracellular protein transport"/>
    <property type="evidence" value="ECO:0007669"/>
    <property type="project" value="TreeGrafter"/>
</dbReference>
<comment type="subcellular location">
    <subcellularLocation>
        <location evidence="1">Membrane</location>
        <topology evidence="1">Single-pass type IV membrane protein</topology>
    </subcellularLocation>
</comment>
<evidence type="ECO:0000256" key="6">
    <source>
        <dbReference type="SAM" id="Coils"/>
    </source>
</evidence>
<dbReference type="VEuPathDB" id="MicrosporidiaDB:AAJ76_1000120952"/>
<reference evidence="9 10" key="1">
    <citation type="journal article" date="2015" name="Environ. Microbiol.">
        <title>Genome analyses suggest the presence of polyploidy and recent human-driven expansions in eight global populations of the honeybee pathogen Nosema ceranae.</title>
        <authorList>
            <person name="Pelin A."/>
            <person name="Selman M."/>
            <person name="Aris-Brosou S."/>
            <person name="Farinelli L."/>
            <person name="Corradi N."/>
        </authorList>
    </citation>
    <scope>NUCLEOTIDE SEQUENCE [LARGE SCALE GENOMIC DNA]</scope>
    <source>
        <strain evidence="9 10">PA08 1199</strain>
    </source>
</reference>
<keyword evidence="10" id="KW-1185">Reference proteome</keyword>
<dbReference type="Gene3D" id="1.20.58.70">
    <property type="match status" value="1"/>
</dbReference>
<dbReference type="VEuPathDB" id="MicrosporidiaDB:NCER_100091"/>
<dbReference type="Gene3D" id="1.20.5.110">
    <property type="match status" value="1"/>
</dbReference>
<evidence type="ECO:0000256" key="3">
    <source>
        <dbReference type="ARBA" id="ARBA00022692"/>
    </source>
</evidence>
<dbReference type="GO" id="GO:0000149">
    <property type="term" value="F:SNARE binding"/>
    <property type="evidence" value="ECO:0007669"/>
    <property type="project" value="TreeGrafter"/>
</dbReference>
<dbReference type="EMBL" id="JPQZ01000001">
    <property type="protein sequence ID" value="KKO76679.1"/>
    <property type="molecule type" value="Genomic_DNA"/>
</dbReference>
<dbReference type="GeneID" id="36318461"/>
<organism evidence="9 10">
    <name type="scientific">Vairimorpha ceranae</name>
    <dbReference type="NCBI Taxonomy" id="40302"/>
    <lineage>
        <taxon>Eukaryota</taxon>
        <taxon>Fungi</taxon>
        <taxon>Fungi incertae sedis</taxon>
        <taxon>Microsporidia</taxon>
        <taxon>Nosematidae</taxon>
        <taxon>Vairimorpha</taxon>
    </lineage>
</organism>
<evidence type="ECO:0000256" key="2">
    <source>
        <dbReference type="ARBA" id="ARBA00009063"/>
    </source>
</evidence>
<keyword evidence="6" id="KW-0175">Coiled coil</keyword>
<feature type="domain" description="T-SNARE coiled-coil homology" evidence="8">
    <location>
        <begin position="165"/>
        <end position="227"/>
    </location>
</feature>
<gene>
    <name evidence="9" type="ORF">AAJ76_1000120952</name>
</gene>
<name>A0A0F9ZHH0_9MICR</name>
<dbReference type="SUPFAM" id="SSF47661">
    <property type="entry name" value="t-snare proteins"/>
    <property type="match status" value="1"/>
</dbReference>
<protein>
    <submittedName>
        <fullName evidence="9">T-snare complex subunit syntaxin</fullName>
    </submittedName>
</protein>
<dbReference type="OrthoDB" id="10255013at2759"/>
<proteinExistence type="inferred from homology"/>
<dbReference type="GO" id="GO:0031201">
    <property type="term" value="C:SNARE complex"/>
    <property type="evidence" value="ECO:0007669"/>
    <property type="project" value="TreeGrafter"/>
</dbReference>
<keyword evidence="4 7" id="KW-1133">Transmembrane helix</keyword>
<dbReference type="InterPro" id="IPR045242">
    <property type="entry name" value="Syntaxin"/>
</dbReference>
<dbReference type="InterPro" id="IPR010989">
    <property type="entry name" value="SNARE"/>
</dbReference>
<keyword evidence="5 7" id="KW-0472">Membrane</keyword>
<dbReference type="RefSeq" id="XP_024332421.1">
    <property type="nucleotide sequence ID" value="XM_024473567.1"/>
</dbReference>
<evidence type="ECO:0000313" key="10">
    <source>
        <dbReference type="Proteomes" id="UP000034350"/>
    </source>
</evidence>
<comment type="similarity">
    <text evidence="2">Belongs to the syntaxin family.</text>
</comment>
<dbReference type="GO" id="GO:0048278">
    <property type="term" value="P:vesicle docking"/>
    <property type="evidence" value="ECO:0007669"/>
    <property type="project" value="TreeGrafter"/>
</dbReference>
<dbReference type="Pfam" id="PF05739">
    <property type="entry name" value="SNARE"/>
    <property type="match status" value="1"/>
</dbReference>